<comment type="caution">
    <text evidence="1">The sequence shown here is derived from an EMBL/GenBank/DDBJ whole genome shotgun (WGS) entry which is preliminary data.</text>
</comment>
<protein>
    <submittedName>
        <fullName evidence="1">Uncharacterized protein</fullName>
    </submittedName>
</protein>
<accession>J9E170</accession>
<keyword evidence="2" id="KW-1185">Reference proteome</keyword>
<reference evidence="1 2" key="1">
    <citation type="journal article" date="2012" name="J. Bacteriol.">
        <title>Genome Sequence of Strain IMCC14465, Isolated from the East Sea, Belonging to the PS1 Clade of Alphaproteobacteria.</title>
        <authorList>
            <person name="Yang S.J."/>
            <person name="Kang I."/>
            <person name="Cho J.C."/>
        </authorList>
    </citation>
    <scope>NUCLEOTIDE SEQUENCE [LARGE SCALE GENOMIC DNA]</scope>
    <source>
        <strain evidence="1 2">IMCC14465</strain>
    </source>
</reference>
<sequence>MTRIKTTNCEHGPNEQNFNFACGFDMKRMKSRGLGFFYILTGDG</sequence>
<evidence type="ECO:0000313" key="1">
    <source>
        <dbReference type="EMBL" id="EJW21659.1"/>
    </source>
</evidence>
<name>J9E170_9PROT</name>
<proteinExistence type="predicted"/>
<dbReference type="STRING" id="1220535.IMCC14465_14550"/>
<organism evidence="1 2">
    <name type="scientific">alpha proteobacterium IMCC14465</name>
    <dbReference type="NCBI Taxonomy" id="1220535"/>
    <lineage>
        <taxon>Bacteria</taxon>
        <taxon>Pseudomonadati</taxon>
        <taxon>Pseudomonadota</taxon>
        <taxon>Alphaproteobacteria</taxon>
        <taxon>PS1 clade</taxon>
    </lineage>
</organism>
<gene>
    <name evidence="1" type="ORF">IMCC14465_14550</name>
</gene>
<evidence type="ECO:0000313" key="2">
    <source>
        <dbReference type="Proteomes" id="UP000004836"/>
    </source>
</evidence>
<dbReference type="EMBL" id="ALYF01000003">
    <property type="protein sequence ID" value="EJW21659.1"/>
    <property type="molecule type" value="Genomic_DNA"/>
</dbReference>
<dbReference type="AlphaFoldDB" id="J9E170"/>
<dbReference type="Proteomes" id="UP000004836">
    <property type="component" value="Unassembled WGS sequence"/>
</dbReference>